<accession>A0A0B2VG67</accession>
<dbReference type="PANTHER" id="PTHR47632">
    <property type="entry name" value="FMRFAMIDE PEPTIDE RECEPTOR FAMILY-RELATED"/>
    <property type="match status" value="1"/>
</dbReference>
<dbReference type="PRINTS" id="PR00237">
    <property type="entry name" value="GPCRRHODOPSN"/>
</dbReference>
<comment type="subcellular location">
    <subcellularLocation>
        <location evidence="1">Membrane</location>
    </subcellularLocation>
</comment>
<proteinExistence type="predicted"/>
<keyword evidence="3 5" id="KW-1133">Transmembrane helix</keyword>
<dbReference type="OMA" id="ASKFFAM"/>
<feature type="transmembrane region" description="Helical" evidence="5">
    <location>
        <begin position="299"/>
        <end position="318"/>
    </location>
</feature>
<evidence type="ECO:0000256" key="3">
    <source>
        <dbReference type="ARBA" id="ARBA00022989"/>
    </source>
</evidence>
<gene>
    <name evidence="7" type="primary">C02B8.5</name>
    <name evidence="7" type="ORF">Tcan_10138</name>
</gene>
<evidence type="ECO:0000256" key="5">
    <source>
        <dbReference type="SAM" id="Phobius"/>
    </source>
</evidence>
<evidence type="ECO:0000313" key="8">
    <source>
        <dbReference type="Proteomes" id="UP000031036"/>
    </source>
</evidence>
<evidence type="ECO:0000256" key="1">
    <source>
        <dbReference type="ARBA" id="ARBA00004370"/>
    </source>
</evidence>
<keyword evidence="2 5" id="KW-0812">Transmembrane</keyword>
<dbReference type="AlphaFoldDB" id="A0A0B2VG67"/>
<dbReference type="EMBL" id="JPKZ01001734">
    <property type="protein sequence ID" value="KHN80538.1"/>
    <property type="molecule type" value="Genomic_DNA"/>
</dbReference>
<dbReference type="Gene3D" id="1.20.1070.10">
    <property type="entry name" value="Rhodopsin 7-helix transmembrane proteins"/>
    <property type="match status" value="1"/>
</dbReference>
<comment type="caution">
    <text evidence="7">The sequence shown here is derived from an EMBL/GenBank/DDBJ whole genome shotgun (WGS) entry which is preliminary data.</text>
</comment>
<feature type="transmembrane region" description="Helical" evidence="5">
    <location>
        <begin position="221"/>
        <end position="249"/>
    </location>
</feature>
<dbReference type="InterPro" id="IPR053326">
    <property type="entry name" value="GPCR1-like"/>
</dbReference>
<dbReference type="PROSITE" id="PS50262">
    <property type="entry name" value="G_PROTEIN_RECEP_F1_2"/>
    <property type="match status" value="1"/>
</dbReference>
<evidence type="ECO:0000313" key="7">
    <source>
        <dbReference type="EMBL" id="KHN80538.1"/>
    </source>
</evidence>
<dbReference type="CDD" id="cd14978">
    <property type="entry name" value="7tmA_FMRFamide_R-like"/>
    <property type="match status" value="1"/>
</dbReference>
<dbReference type="InterPro" id="IPR000276">
    <property type="entry name" value="GPCR_Rhodpsn"/>
</dbReference>
<keyword evidence="4 5" id="KW-0472">Membrane</keyword>
<name>A0A0B2VG67_TOXCA</name>
<evidence type="ECO:0000256" key="2">
    <source>
        <dbReference type="ARBA" id="ARBA00022692"/>
    </source>
</evidence>
<feature type="transmembrane region" description="Helical" evidence="5">
    <location>
        <begin position="82"/>
        <end position="104"/>
    </location>
</feature>
<feature type="transmembrane region" description="Helical" evidence="5">
    <location>
        <begin position="161"/>
        <end position="181"/>
    </location>
</feature>
<keyword evidence="7" id="KW-0675">Receptor</keyword>
<dbReference type="InterPro" id="IPR017452">
    <property type="entry name" value="GPCR_Rhodpsn_7TM"/>
</dbReference>
<keyword evidence="8" id="KW-1185">Reference proteome</keyword>
<feature type="domain" description="G-protein coupled receptors family 1 profile" evidence="6">
    <location>
        <begin position="63"/>
        <end position="315"/>
    </location>
</feature>
<dbReference type="Proteomes" id="UP000031036">
    <property type="component" value="Unassembled WGS sequence"/>
</dbReference>
<feature type="transmembrane region" description="Helical" evidence="5">
    <location>
        <begin position="261"/>
        <end position="279"/>
    </location>
</feature>
<dbReference type="GO" id="GO:0016020">
    <property type="term" value="C:membrane"/>
    <property type="evidence" value="ECO:0007669"/>
    <property type="project" value="UniProtKB-SubCell"/>
</dbReference>
<feature type="transmembrane region" description="Helical" evidence="5">
    <location>
        <begin position="124"/>
        <end position="149"/>
    </location>
</feature>
<dbReference type="Pfam" id="PF00001">
    <property type="entry name" value="7tm_1"/>
    <property type="match status" value="1"/>
</dbReference>
<organism evidence="7 8">
    <name type="scientific">Toxocara canis</name>
    <name type="common">Canine roundworm</name>
    <dbReference type="NCBI Taxonomy" id="6265"/>
    <lineage>
        <taxon>Eukaryota</taxon>
        <taxon>Metazoa</taxon>
        <taxon>Ecdysozoa</taxon>
        <taxon>Nematoda</taxon>
        <taxon>Chromadorea</taxon>
        <taxon>Rhabditida</taxon>
        <taxon>Spirurina</taxon>
        <taxon>Ascaridomorpha</taxon>
        <taxon>Ascaridoidea</taxon>
        <taxon>Toxocaridae</taxon>
        <taxon>Toxocara</taxon>
    </lineage>
</organism>
<evidence type="ECO:0000256" key="4">
    <source>
        <dbReference type="ARBA" id="ARBA00023136"/>
    </source>
</evidence>
<feature type="transmembrane region" description="Helical" evidence="5">
    <location>
        <begin position="46"/>
        <end position="70"/>
    </location>
</feature>
<evidence type="ECO:0000259" key="6">
    <source>
        <dbReference type="PROSITE" id="PS50262"/>
    </source>
</evidence>
<dbReference type="SUPFAM" id="SSF81321">
    <property type="entry name" value="Family A G protein-coupled receptor-like"/>
    <property type="match status" value="1"/>
</dbReference>
<reference evidence="7 8" key="1">
    <citation type="submission" date="2014-11" db="EMBL/GenBank/DDBJ databases">
        <title>Genetic blueprint of the zoonotic pathogen Toxocara canis.</title>
        <authorList>
            <person name="Zhu X.-Q."/>
            <person name="Korhonen P.K."/>
            <person name="Cai H."/>
            <person name="Young N.D."/>
            <person name="Nejsum P."/>
            <person name="von Samson-Himmelstjerna G."/>
            <person name="Boag P.R."/>
            <person name="Tan P."/>
            <person name="Li Q."/>
            <person name="Min J."/>
            <person name="Yang Y."/>
            <person name="Wang X."/>
            <person name="Fang X."/>
            <person name="Hall R.S."/>
            <person name="Hofmann A."/>
            <person name="Sternberg P.W."/>
            <person name="Jex A.R."/>
            <person name="Gasser R.B."/>
        </authorList>
    </citation>
    <scope>NUCLEOTIDE SEQUENCE [LARGE SCALE GENOMIC DNA]</scope>
    <source>
        <strain evidence="7">PN_DK_2014</strain>
    </source>
</reference>
<dbReference type="GO" id="GO:0004930">
    <property type="term" value="F:G protein-coupled receptor activity"/>
    <property type="evidence" value="ECO:0007669"/>
    <property type="project" value="InterPro"/>
</dbReference>
<dbReference type="OrthoDB" id="10011262at2759"/>
<dbReference type="STRING" id="6265.A0A0B2VG67"/>
<dbReference type="PANTHER" id="PTHR47632:SF2">
    <property type="entry name" value="G-PROTEIN COUPLED RECEPTOR FRPR-1-RELATED"/>
    <property type="match status" value="1"/>
</dbReference>
<sequence length="363" mass="40369">MENSTEASCSNETIRDGFCYGLAVCGYCYDFGESIKPTKEYQQYNLIVIGIILPLIGTCGLVGNSISAFIYSRRTMLSSMNVYLCALAISDMTIIITAFFLFFLENMRARSVLASKFFAMLAPVTFPLGLTAQSLSVFLTVTAAVDCFILVASSQSCKQRFCSISISLQALIGIVFMAALYNSPHMFEIIVIDCWSVPYSQQSLDVCPTDLRQSQIYFTVYYAWMYTLVMAVGPVVLLIVLNSAIVVYMRRSPPQVDNDSDVITLVLVVCLFVSCNILPLTVNFLELFFGIVNSYLIDLSNLMVVVNSSCNFLIYYAFGSRFRRTLKEYINVIMHGSSLNVNTKVTNGAPHIDALTTQAEFLI</sequence>
<protein>
    <submittedName>
        <fullName evidence="7">Putative G-protein coupled receptor C02B8.5</fullName>
    </submittedName>
</protein>